<evidence type="ECO:0000313" key="1">
    <source>
        <dbReference type="EMBL" id="GMF30376.1"/>
    </source>
</evidence>
<proteinExistence type="predicted"/>
<organism evidence="1 2">
    <name type="scientific">Phytophthora lilii</name>
    <dbReference type="NCBI Taxonomy" id="2077276"/>
    <lineage>
        <taxon>Eukaryota</taxon>
        <taxon>Sar</taxon>
        <taxon>Stramenopiles</taxon>
        <taxon>Oomycota</taxon>
        <taxon>Peronosporomycetes</taxon>
        <taxon>Peronosporales</taxon>
        <taxon>Peronosporaceae</taxon>
        <taxon>Phytophthora</taxon>
    </lineage>
</organism>
<evidence type="ECO:0000313" key="2">
    <source>
        <dbReference type="Proteomes" id="UP001165083"/>
    </source>
</evidence>
<accession>A0A9W6UC14</accession>
<protein>
    <submittedName>
        <fullName evidence="1">Unnamed protein product</fullName>
    </submittedName>
</protein>
<comment type="caution">
    <text evidence="1">The sequence shown here is derived from an EMBL/GenBank/DDBJ whole genome shotgun (WGS) entry which is preliminary data.</text>
</comment>
<sequence>MQRRLPAIATRDDAGAEFFYPAVTQPAVKAIVRARLLDVEKTLSNYVLVTTGQKHVLVTHRGKDFGAIPTPTPIGTVTSLSGDEEDVVLAAGEEG</sequence>
<reference evidence="1" key="1">
    <citation type="submission" date="2023-04" db="EMBL/GenBank/DDBJ databases">
        <title>Phytophthora lilii NBRC 32176.</title>
        <authorList>
            <person name="Ichikawa N."/>
            <person name="Sato H."/>
            <person name="Tonouchi N."/>
        </authorList>
    </citation>
    <scope>NUCLEOTIDE SEQUENCE</scope>
    <source>
        <strain evidence="1">NBRC 32176</strain>
    </source>
</reference>
<keyword evidence="2" id="KW-1185">Reference proteome</keyword>
<dbReference type="Proteomes" id="UP001165083">
    <property type="component" value="Unassembled WGS sequence"/>
</dbReference>
<dbReference type="AlphaFoldDB" id="A0A9W6UC14"/>
<dbReference type="EMBL" id="BSXW01000832">
    <property type="protein sequence ID" value="GMF30376.1"/>
    <property type="molecule type" value="Genomic_DNA"/>
</dbReference>
<gene>
    <name evidence="1" type="ORF">Plil01_001294900</name>
</gene>
<dbReference type="OrthoDB" id="62652at2759"/>
<name>A0A9W6UC14_9STRA</name>